<evidence type="ECO:0000259" key="4">
    <source>
        <dbReference type="Pfam" id="PF26558"/>
    </source>
</evidence>
<dbReference type="Proteomes" id="UP000236047">
    <property type="component" value="Unassembled WGS sequence"/>
</dbReference>
<keyword evidence="2" id="KW-0057">Aromatic amino acid biosynthesis</keyword>
<organism evidence="5 6">
    <name type="scientific">Streptomyces noursei</name>
    <name type="common">Streptomyces albulus</name>
    <dbReference type="NCBI Taxonomy" id="1971"/>
    <lineage>
        <taxon>Bacteria</taxon>
        <taxon>Bacillati</taxon>
        <taxon>Actinomycetota</taxon>
        <taxon>Actinomycetes</taxon>
        <taxon>Kitasatosporales</taxon>
        <taxon>Streptomycetaceae</taxon>
        <taxon>Streptomyces</taxon>
    </lineage>
</organism>
<dbReference type="InterPro" id="IPR056179">
    <property type="entry name" value="DHQS_C"/>
</dbReference>
<dbReference type="InterPro" id="IPR030960">
    <property type="entry name" value="DHQS/DOIS_N"/>
</dbReference>
<keyword evidence="1" id="KW-0028">Amino-acid biosynthesis</keyword>
<dbReference type="NCBIfam" id="NF002625">
    <property type="entry name" value="PRK02290.1-3"/>
    <property type="match status" value="1"/>
</dbReference>
<dbReference type="Pfam" id="PF01959">
    <property type="entry name" value="DHQS"/>
    <property type="match status" value="1"/>
</dbReference>
<evidence type="ECO:0000259" key="3">
    <source>
        <dbReference type="Pfam" id="PF01959"/>
    </source>
</evidence>
<evidence type="ECO:0000313" key="5">
    <source>
        <dbReference type="EMBL" id="PNE37766.1"/>
    </source>
</evidence>
<evidence type="ECO:0000256" key="2">
    <source>
        <dbReference type="ARBA" id="ARBA00023141"/>
    </source>
</evidence>
<evidence type="ECO:0000256" key="1">
    <source>
        <dbReference type="ARBA" id="ARBA00022605"/>
    </source>
</evidence>
<name>A0A2N8P9U0_STRNR</name>
<feature type="domain" description="3-dehydroquinate synthase N-terminal" evidence="3">
    <location>
        <begin position="1"/>
        <end position="182"/>
    </location>
</feature>
<dbReference type="EMBL" id="LJSN01000003">
    <property type="protein sequence ID" value="PNE37766.1"/>
    <property type="molecule type" value="Genomic_DNA"/>
</dbReference>
<dbReference type="PANTHER" id="PTHR33563">
    <property type="match status" value="1"/>
</dbReference>
<accession>A0A2N8P9U0</accession>
<dbReference type="PANTHER" id="PTHR33563:SF1">
    <property type="entry name" value="3-DEHYDROQUINATE SYNTHASE"/>
    <property type="match status" value="1"/>
</dbReference>
<dbReference type="AlphaFoldDB" id="A0A2N8P9U0"/>
<dbReference type="GO" id="GO:0009073">
    <property type="term" value="P:aromatic amino acid family biosynthetic process"/>
    <property type="evidence" value="ECO:0007669"/>
    <property type="project" value="UniProtKB-KW"/>
</dbReference>
<gene>
    <name evidence="5" type="ORF">AOB60_26405</name>
</gene>
<dbReference type="GO" id="GO:0003856">
    <property type="term" value="F:3-dehydroquinate synthase activity"/>
    <property type="evidence" value="ECO:0007669"/>
    <property type="project" value="InterPro"/>
</dbReference>
<reference evidence="6" key="1">
    <citation type="submission" date="2015-09" db="EMBL/GenBank/DDBJ databases">
        <authorList>
            <person name="Graham D.E."/>
            <person name="Mahan K.M."/>
            <person name="Klingeman D.M."/>
            <person name="Fida T."/>
            <person name="Giannone R.J."/>
            <person name="Hettich R.L."/>
            <person name="Parry R.J."/>
            <person name="Spain J.C."/>
        </authorList>
    </citation>
    <scope>NUCLEOTIDE SEQUENCE [LARGE SCALE GENOMIC DNA]</scope>
    <source>
        <strain evidence="6">JCM 4701</strain>
    </source>
</reference>
<dbReference type="GO" id="GO:0016491">
    <property type="term" value="F:oxidoreductase activity"/>
    <property type="evidence" value="ECO:0007669"/>
    <property type="project" value="InterPro"/>
</dbReference>
<evidence type="ECO:0000313" key="6">
    <source>
        <dbReference type="Proteomes" id="UP000236047"/>
    </source>
</evidence>
<sequence>MKSAYIDLRDCTGELANAVIEESAHLGVEGVIVDDPELAKNVPPTLHKVAIVAPETPTTLIDQLVDVVDLLVADHSIVEKFEGLRPHLKTGVLVKVVGEETLNLACKIANEADFTFVQFQQDPSKIPLEILLAAADRAQGSIVTFVEDLEDAVVTLGVLERGSDGILLRPRRVGDVSELVRVCHEESASLAMEEFEIVKLTHLGLGDRVCVDTCTRLRPNEGILVGSYSTGLMLISSETHPLPYMPTRPFRVNAAALHSYTLTPGNRTQYLSELRCGSEVLAVSTDGNVRRVIVGRIKMETRPMLQIEARTSDGTLVDVVAQDDWHVRALGPSASVHNITELRPGDRILGHTLTDQRHVGYAIREFLHEQ</sequence>
<dbReference type="GO" id="GO:0008652">
    <property type="term" value="P:amino acid biosynthetic process"/>
    <property type="evidence" value="ECO:0007669"/>
    <property type="project" value="UniProtKB-KW"/>
</dbReference>
<dbReference type="Pfam" id="PF26558">
    <property type="entry name" value="DHQS_2nd"/>
    <property type="match status" value="1"/>
</dbReference>
<dbReference type="InterPro" id="IPR002812">
    <property type="entry name" value="DHQS"/>
</dbReference>
<comment type="caution">
    <text evidence="5">The sequence shown here is derived from an EMBL/GenBank/DDBJ whole genome shotgun (WGS) entry which is preliminary data.</text>
</comment>
<proteinExistence type="predicted"/>
<feature type="domain" description="3-dehydroquinate synthase C-terminal" evidence="4">
    <location>
        <begin position="195"/>
        <end position="370"/>
    </location>
</feature>
<protein>
    <submittedName>
        <fullName evidence="5">3-dehydroquinate synthase</fullName>
    </submittedName>
</protein>
<keyword evidence="6" id="KW-1185">Reference proteome</keyword>